<keyword evidence="2" id="KW-1185">Reference proteome</keyword>
<proteinExistence type="predicted"/>
<sequence length="38" mass="4301">MKIEAVSLAVTTHILCPRHRDIEYALCDARFVEPTTTV</sequence>
<dbReference type="AlphaFoldDB" id="A0A7V9A8Q2"/>
<gene>
    <name evidence="1" type="ORF">HOV93_38540</name>
</gene>
<evidence type="ECO:0000313" key="2">
    <source>
        <dbReference type="Proteomes" id="UP000551616"/>
    </source>
</evidence>
<accession>A0A7V9A8Q2</accession>
<organism evidence="1 2">
    <name type="scientific">Bremerella alba</name>
    <dbReference type="NCBI Taxonomy" id="980252"/>
    <lineage>
        <taxon>Bacteria</taxon>
        <taxon>Pseudomonadati</taxon>
        <taxon>Planctomycetota</taxon>
        <taxon>Planctomycetia</taxon>
        <taxon>Pirellulales</taxon>
        <taxon>Pirellulaceae</taxon>
        <taxon>Bremerella</taxon>
    </lineage>
</organism>
<dbReference type="EMBL" id="JABRWO010000011">
    <property type="protein sequence ID" value="MBA2116662.1"/>
    <property type="molecule type" value="Genomic_DNA"/>
</dbReference>
<dbReference type="Proteomes" id="UP000551616">
    <property type="component" value="Unassembled WGS sequence"/>
</dbReference>
<protein>
    <submittedName>
        <fullName evidence="1">Uncharacterized protein</fullName>
    </submittedName>
</protein>
<name>A0A7V9A8Q2_9BACT</name>
<comment type="caution">
    <text evidence="1">The sequence shown here is derived from an EMBL/GenBank/DDBJ whole genome shotgun (WGS) entry which is preliminary data.</text>
</comment>
<reference evidence="1 2" key="1">
    <citation type="submission" date="2020-05" db="EMBL/GenBank/DDBJ databases">
        <title>Bremerella alba sp. nov., a novel planctomycete isolated from the surface of the macroalga Fucus spiralis.</title>
        <authorList>
            <person name="Godinho O."/>
            <person name="Botelho R."/>
            <person name="Albuquerque L."/>
            <person name="Wiegand S."/>
            <person name="Da Costa M.S."/>
            <person name="Lobo-Da-Cunha A."/>
            <person name="Jogler C."/>
            <person name="Lage O.M."/>
        </authorList>
    </citation>
    <scope>NUCLEOTIDE SEQUENCE [LARGE SCALE GENOMIC DNA]</scope>
    <source>
        <strain evidence="1 2">FF15</strain>
    </source>
</reference>
<evidence type="ECO:0000313" key="1">
    <source>
        <dbReference type="EMBL" id="MBA2116662.1"/>
    </source>
</evidence>